<evidence type="ECO:0000256" key="1">
    <source>
        <dbReference type="ARBA" id="ARBA00038310"/>
    </source>
</evidence>
<dbReference type="SUPFAM" id="SSF51556">
    <property type="entry name" value="Metallo-dependent hydrolases"/>
    <property type="match status" value="1"/>
</dbReference>
<feature type="domain" description="Amidohydrolase-related" evidence="2">
    <location>
        <begin position="4"/>
        <end position="279"/>
    </location>
</feature>
<dbReference type="InterPro" id="IPR032466">
    <property type="entry name" value="Metal_Hydrolase"/>
</dbReference>
<dbReference type="Gene3D" id="3.20.20.140">
    <property type="entry name" value="Metal-dependent hydrolases"/>
    <property type="match status" value="1"/>
</dbReference>
<dbReference type="InterPro" id="IPR052350">
    <property type="entry name" value="Metallo-dep_Lactonases"/>
</dbReference>
<dbReference type="InterPro" id="IPR006680">
    <property type="entry name" value="Amidohydro-rel"/>
</dbReference>
<dbReference type="Pfam" id="PF04909">
    <property type="entry name" value="Amidohydro_2"/>
    <property type="match status" value="1"/>
</dbReference>
<evidence type="ECO:0000313" key="3">
    <source>
        <dbReference type="EMBL" id="MBW9095090.1"/>
    </source>
</evidence>
<evidence type="ECO:0000259" key="2">
    <source>
        <dbReference type="Pfam" id="PF04909"/>
    </source>
</evidence>
<name>A0ABS7HQV3_9MICO</name>
<comment type="similarity">
    <text evidence="1">Belongs to the metallo-dependent hydrolases superfamily.</text>
</comment>
<accession>A0ABS7HQV3</accession>
<dbReference type="EMBL" id="JAEUAW010000013">
    <property type="protein sequence ID" value="MBW9095090.1"/>
    <property type="molecule type" value="Genomic_DNA"/>
</dbReference>
<proteinExistence type="inferred from homology"/>
<gene>
    <name evidence="3" type="ORF">JNB62_15495</name>
</gene>
<reference evidence="3 4" key="1">
    <citation type="journal article" date="2021" name="MBio">
        <title>Poor Competitiveness of Bradyrhizobium in Pigeon Pea Root Colonization in Indian Soils.</title>
        <authorList>
            <person name="Chalasani D."/>
            <person name="Basu A."/>
            <person name="Pullabhotla S.V.S.R.N."/>
            <person name="Jorrin B."/>
            <person name="Neal A.L."/>
            <person name="Poole P.S."/>
            <person name="Podile A.R."/>
            <person name="Tkacz A."/>
        </authorList>
    </citation>
    <scope>NUCLEOTIDE SEQUENCE [LARGE SCALE GENOMIC DNA]</scope>
    <source>
        <strain evidence="3 4">HU14</strain>
    </source>
</reference>
<comment type="caution">
    <text evidence="3">The sequence shown here is derived from an EMBL/GenBank/DDBJ whole genome shotgun (WGS) entry which is preliminary data.</text>
</comment>
<organism evidence="3 4">
    <name type="scientific">Microbacterium jejuense</name>
    <dbReference type="NCBI Taxonomy" id="1263637"/>
    <lineage>
        <taxon>Bacteria</taxon>
        <taxon>Bacillati</taxon>
        <taxon>Actinomycetota</taxon>
        <taxon>Actinomycetes</taxon>
        <taxon>Micrococcales</taxon>
        <taxon>Microbacteriaceae</taxon>
        <taxon>Microbacterium</taxon>
    </lineage>
</organism>
<dbReference type="Proteomes" id="UP001196843">
    <property type="component" value="Unassembled WGS sequence"/>
</dbReference>
<keyword evidence="4" id="KW-1185">Reference proteome</keyword>
<evidence type="ECO:0000313" key="4">
    <source>
        <dbReference type="Proteomes" id="UP001196843"/>
    </source>
</evidence>
<sequence>MRVVDSHLHLWDPAILDYDWLDGPLLRSFGPDDLDAALVDAPAGEYGFVFVQADCAPGQSIAEVDWVTSLAPRARVRGIVAQAPLEDPAATDAHLAAYAERPLVVGVRRLLQSEADGFAARPGFRASAQAVASAGLTFDACVRAHQLPDVIALADAVPDLTIVLDHLGKPAVGGVETPAPAAGTPWATALTALAERPNVVCKLSGLPAESPGGWSEAQLRPFLDVALDAFGPERLLFGGDWPVSGPYGRWLDTVSSWAADRLGETDPVLFANAERVYRLR</sequence>
<dbReference type="PANTHER" id="PTHR43569">
    <property type="entry name" value="AMIDOHYDROLASE"/>
    <property type="match status" value="1"/>
</dbReference>
<protein>
    <submittedName>
        <fullName evidence="3">Amidohydrolase family protein</fullName>
    </submittedName>
</protein>
<dbReference type="PANTHER" id="PTHR43569:SF2">
    <property type="entry name" value="AMIDOHYDROLASE-RELATED DOMAIN-CONTAINING PROTEIN"/>
    <property type="match status" value="1"/>
</dbReference>